<feature type="domain" description="Potassium channel" evidence="16">
    <location>
        <begin position="64"/>
        <end position="132"/>
    </location>
</feature>
<evidence type="ECO:0000256" key="11">
    <source>
        <dbReference type="ARBA" id="ARBA00023303"/>
    </source>
</evidence>
<feature type="transmembrane region" description="Helical" evidence="15">
    <location>
        <begin position="212"/>
        <end position="239"/>
    </location>
</feature>
<keyword evidence="10 12" id="KW-0472">Membrane</keyword>
<feature type="transmembrane region" description="Helical" evidence="15">
    <location>
        <begin position="182"/>
        <end position="200"/>
    </location>
</feature>
<dbReference type="InterPro" id="IPR013099">
    <property type="entry name" value="K_chnl_dom"/>
</dbReference>
<dbReference type="GO" id="GO:0022841">
    <property type="term" value="F:potassium ion leak channel activity"/>
    <property type="evidence" value="ECO:0007669"/>
    <property type="project" value="TreeGrafter"/>
</dbReference>
<keyword evidence="6 12" id="KW-0631">Potassium channel</keyword>
<feature type="transmembrane region" description="Helical" evidence="15">
    <location>
        <begin position="151"/>
        <end position="170"/>
    </location>
</feature>
<dbReference type="GO" id="GO:0005886">
    <property type="term" value="C:plasma membrane"/>
    <property type="evidence" value="ECO:0007669"/>
    <property type="project" value="TreeGrafter"/>
</dbReference>
<dbReference type="Pfam" id="PF07885">
    <property type="entry name" value="Ion_trans_2"/>
    <property type="match status" value="2"/>
</dbReference>
<keyword evidence="19" id="KW-1185">Reference proteome</keyword>
<evidence type="ECO:0000256" key="12">
    <source>
        <dbReference type="PIRNR" id="PIRNR038061"/>
    </source>
</evidence>
<keyword evidence="7 12" id="KW-0630">Potassium</keyword>
<dbReference type="PIRSF" id="PIRSF038061">
    <property type="entry name" value="K_channel_subfamily_K_type"/>
    <property type="match status" value="1"/>
</dbReference>
<comment type="similarity">
    <text evidence="2 13">Belongs to the two pore domain potassium channel (TC 1.A.1.8) family.</text>
</comment>
<dbReference type="FunFam" id="1.10.287.70:FF:000090">
    <property type="entry name" value="two pore potassium channel protein sup-9"/>
    <property type="match status" value="1"/>
</dbReference>
<keyword evidence="3 12" id="KW-0813">Transport</keyword>
<evidence type="ECO:0000256" key="2">
    <source>
        <dbReference type="ARBA" id="ARBA00006666"/>
    </source>
</evidence>
<dbReference type="AlphaFoldDB" id="A0A158Q4N7"/>
<accession>A0A158Q4N7</accession>
<evidence type="ECO:0000256" key="14">
    <source>
        <dbReference type="SAM" id="MobiDB-lite"/>
    </source>
</evidence>
<comment type="subcellular location">
    <subcellularLocation>
        <location evidence="1">Membrane</location>
        <topology evidence="1">Multi-pass membrane protein</topology>
    </subcellularLocation>
</comment>
<keyword evidence="4 12" id="KW-0633">Potassium transport</keyword>
<dbReference type="InterPro" id="IPR003092">
    <property type="entry name" value="2pore_dom_K_chnl_TASK"/>
</dbReference>
<gene>
    <name evidence="17" type="ORF">DME_LOCUS9093</name>
</gene>
<dbReference type="PRINTS" id="PR01095">
    <property type="entry name" value="TASKCHANNEL"/>
</dbReference>
<feature type="domain" description="Potassium channel" evidence="16">
    <location>
        <begin position="161"/>
        <end position="235"/>
    </location>
</feature>
<keyword evidence="8 15" id="KW-1133">Transmembrane helix</keyword>
<dbReference type="GO" id="GO:0015271">
    <property type="term" value="F:outward rectifier potassium channel activity"/>
    <property type="evidence" value="ECO:0007669"/>
    <property type="project" value="TreeGrafter"/>
</dbReference>
<keyword evidence="9 12" id="KW-0406">Ion transport</keyword>
<evidence type="ECO:0000256" key="8">
    <source>
        <dbReference type="ARBA" id="ARBA00022989"/>
    </source>
</evidence>
<protein>
    <recommendedName>
        <fullName evidence="12">Two pore potassium channel protein sup-9</fullName>
    </recommendedName>
</protein>
<evidence type="ECO:0000313" key="17">
    <source>
        <dbReference type="EMBL" id="VDN59120.1"/>
    </source>
</evidence>
<dbReference type="PRINTS" id="PR01333">
    <property type="entry name" value="2POREKCHANEL"/>
</dbReference>
<reference evidence="17 19" key="2">
    <citation type="submission" date="2018-11" db="EMBL/GenBank/DDBJ databases">
        <authorList>
            <consortium name="Pathogen Informatics"/>
        </authorList>
    </citation>
    <scope>NUCLEOTIDE SEQUENCE [LARGE SCALE GENOMIC DNA]</scope>
</reference>
<dbReference type="WBParaSite" id="DME_0000529401-mRNA-1">
    <property type="protein sequence ID" value="DME_0000529401-mRNA-1"/>
    <property type="gene ID" value="DME_0000529401"/>
</dbReference>
<evidence type="ECO:0000256" key="13">
    <source>
        <dbReference type="RuleBase" id="RU003857"/>
    </source>
</evidence>
<proteinExistence type="inferred from homology"/>
<evidence type="ECO:0000256" key="4">
    <source>
        <dbReference type="ARBA" id="ARBA00022538"/>
    </source>
</evidence>
<evidence type="ECO:0000256" key="9">
    <source>
        <dbReference type="ARBA" id="ARBA00023065"/>
    </source>
</evidence>
<dbReference type="Gene3D" id="1.10.287.70">
    <property type="match status" value="1"/>
</dbReference>
<dbReference type="Proteomes" id="UP000038040">
    <property type="component" value="Unplaced"/>
</dbReference>
<feature type="region of interest" description="Disordered" evidence="14">
    <location>
        <begin position="346"/>
        <end position="380"/>
    </location>
</feature>
<evidence type="ECO:0000256" key="5">
    <source>
        <dbReference type="ARBA" id="ARBA00022692"/>
    </source>
</evidence>
<evidence type="ECO:0000256" key="7">
    <source>
        <dbReference type="ARBA" id="ARBA00022958"/>
    </source>
</evidence>
<dbReference type="OrthoDB" id="297496at2759"/>
<dbReference type="GO" id="GO:0030322">
    <property type="term" value="P:stabilization of membrane potential"/>
    <property type="evidence" value="ECO:0007669"/>
    <property type="project" value="TreeGrafter"/>
</dbReference>
<evidence type="ECO:0000256" key="6">
    <source>
        <dbReference type="ARBA" id="ARBA00022826"/>
    </source>
</evidence>
<evidence type="ECO:0000313" key="20">
    <source>
        <dbReference type="WBParaSite" id="DME_0000529401-mRNA-1"/>
    </source>
</evidence>
<dbReference type="Proteomes" id="UP000274756">
    <property type="component" value="Unassembled WGS sequence"/>
</dbReference>
<dbReference type="PANTHER" id="PTHR11003:SF291">
    <property type="entry name" value="IP11374P"/>
    <property type="match status" value="1"/>
</dbReference>
<evidence type="ECO:0000256" key="15">
    <source>
        <dbReference type="SAM" id="Phobius"/>
    </source>
</evidence>
<dbReference type="InterPro" id="IPR003280">
    <property type="entry name" value="2pore_dom_K_chnl"/>
</dbReference>
<keyword evidence="11 13" id="KW-0407">Ion channel</keyword>
<evidence type="ECO:0000313" key="19">
    <source>
        <dbReference type="Proteomes" id="UP000274756"/>
    </source>
</evidence>
<dbReference type="PANTHER" id="PTHR11003">
    <property type="entry name" value="POTASSIUM CHANNEL, SUBFAMILY K"/>
    <property type="match status" value="1"/>
</dbReference>
<sequence>MKRQNIRTLSLIICTLTYLLVGAAVFDALESDNEMQQRALVSKVKSRLMSKYNISDVDYNVLEAIIIKSIPHKAGHQWKFSGAFYFATTVITTIGYGHSTPLTIGGKIFCMFYALAGIPLGLVMLNTFAAMILRNFKRIVGKTPEVTHVDLILVASGCGSLLIASGAYIFHLYEKWTYFDSMYYCFTTLTTIGFGDFVALQKDGALQETPEYVAFSLIFILFGLTVISAAMNLLVLRFLTMNTEDEKRDEQEAKLAARGLIRVNNLNQPIQADSHSLLLSKPYSPGEVTDEEVSINGFDNQRTPSKGDDDATSICSCSCYQLPYTEINSKRSYSVRNRRISSVAHLVHSESPSSPDQPILRHQNSLRRKTSGNKWQDTYC</sequence>
<feature type="transmembrane region" description="Helical" evidence="15">
    <location>
        <begin position="108"/>
        <end position="131"/>
    </location>
</feature>
<evidence type="ECO:0000259" key="16">
    <source>
        <dbReference type="Pfam" id="PF07885"/>
    </source>
</evidence>
<keyword evidence="5 13" id="KW-0812">Transmembrane</keyword>
<dbReference type="EMBL" id="UYYG01001176">
    <property type="protein sequence ID" value="VDN59120.1"/>
    <property type="molecule type" value="Genomic_DNA"/>
</dbReference>
<evidence type="ECO:0000256" key="10">
    <source>
        <dbReference type="ARBA" id="ARBA00023136"/>
    </source>
</evidence>
<feature type="region of interest" description="Disordered" evidence="14">
    <location>
        <begin position="288"/>
        <end position="311"/>
    </location>
</feature>
<evidence type="ECO:0000256" key="3">
    <source>
        <dbReference type="ARBA" id="ARBA00022448"/>
    </source>
</evidence>
<dbReference type="STRING" id="318479.A0A158Q4N7"/>
<organism evidence="18 20">
    <name type="scientific">Dracunculus medinensis</name>
    <name type="common">Guinea worm</name>
    <dbReference type="NCBI Taxonomy" id="318479"/>
    <lineage>
        <taxon>Eukaryota</taxon>
        <taxon>Metazoa</taxon>
        <taxon>Ecdysozoa</taxon>
        <taxon>Nematoda</taxon>
        <taxon>Chromadorea</taxon>
        <taxon>Rhabditida</taxon>
        <taxon>Spirurina</taxon>
        <taxon>Dracunculoidea</taxon>
        <taxon>Dracunculidae</taxon>
        <taxon>Dracunculus</taxon>
    </lineage>
</organism>
<reference evidence="20" key="1">
    <citation type="submission" date="2016-04" db="UniProtKB">
        <authorList>
            <consortium name="WormBaseParasite"/>
        </authorList>
    </citation>
    <scope>IDENTIFICATION</scope>
</reference>
<evidence type="ECO:0000313" key="18">
    <source>
        <dbReference type="Proteomes" id="UP000038040"/>
    </source>
</evidence>
<feature type="transmembrane region" description="Helical" evidence="15">
    <location>
        <begin position="78"/>
        <end position="96"/>
    </location>
</feature>
<evidence type="ECO:0000256" key="1">
    <source>
        <dbReference type="ARBA" id="ARBA00004141"/>
    </source>
</evidence>
<name>A0A158Q4N7_DRAME</name>
<dbReference type="SUPFAM" id="SSF81324">
    <property type="entry name" value="Voltage-gated potassium channels"/>
    <property type="match status" value="2"/>
</dbReference>